<sequence>MGIIVRRPSLEAFLRSGGRRLLYGRRKTGKTFYARLVLPDYKYFIVRRGGLFMDPETGEEFSLGAFLRMCGNRVVVDEFHRADARFFDAVQAGSCGGDVVLITSTLHFYKRFVGGPEAPLKGLFSLRRVDLLSPLELLAADWGLGGRELVERLVFWQEPVLVGRSLEECVVSGSAFARSLVGEILDEEDASYSRRFDAILEAVAGGATRLSEIASYLHGKGLIEKASTSHITKYVDAMVKMGLLERVEIWGRERGSFYRHASPLTDIAYYLDARYGLRDYPAPWGFVERVVMERMPLLVERFVERFMAEYFGLKPVKVLEPEVDVALVSFKRIEIAAEVKWRRSLTPSEVRRAEERLGRLHAPRRILVVPEAVHATSSGLEVWSVEDLVQMAKERARTGPEGGWHTGQHR</sequence>
<reference evidence="1 2" key="1">
    <citation type="submission" date="2020-10" db="EMBL/GenBank/DDBJ databases">
        <title>Thermofilum lucidum 3507LT sp. nov. a novel member of Thermofilaceae family isolated from Chile hot spring, and proposal of description order Thermofilales.</title>
        <authorList>
            <person name="Zayulina K.S."/>
            <person name="Elcheninov A.G."/>
            <person name="Toshchakov S.V."/>
            <person name="Kublanov I.V."/>
        </authorList>
    </citation>
    <scope>NUCLEOTIDE SEQUENCE [LARGE SCALE GENOMIC DNA]</scope>
    <source>
        <strain evidence="1 2">3507LT</strain>
    </source>
</reference>
<keyword evidence="2" id="KW-1185">Reference proteome</keyword>
<dbReference type="RefSeq" id="WP_192818754.1">
    <property type="nucleotide sequence ID" value="NZ_CP062310.1"/>
</dbReference>
<evidence type="ECO:0000313" key="1">
    <source>
        <dbReference type="EMBL" id="QOJ78782.1"/>
    </source>
</evidence>
<dbReference type="KEGG" id="thel:IG193_08550"/>
<dbReference type="AlphaFoldDB" id="A0A7L9FHF9"/>
<name>A0A7L9FHF9_9CREN</name>
<dbReference type="InterPro" id="IPR027417">
    <property type="entry name" value="P-loop_NTPase"/>
</dbReference>
<keyword evidence="1" id="KW-0547">Nucleotide-binding</keyword>
<dbReference type="InParanoid" id="A0A7L9FHF9"/>
<dbReference type="EMBL" id="CP062310">
    <property type="protein sequence ID" value="QOJ78782.1"/>
    <property type="molecule type" value="Genomic_DNA"/>
</dbReference>
<dbReference type="PANTHER" id="PTHR34704:SF1">
    <property type="entry name" value="ATPASE"/>
    <property type="match status" value="1"/>
</dbReference>
<keyword evidence="1" id="KW-0067">ATP-binding</keyword>
<dbReference type="SUPFAM" id="SSF52540">
    <property type="entry name" value="P-loop containing nucleoside triphosphate hydrolases"/>
    <property type="match status" value="1"/>
</dbReference>
<dbReference type="PANTHER" id="PTHR34704">
    <property type="entry name" value="ATPASE"/>
    <property type="match status" value="1"/>
</dbReference>
<dbReference type="GeneID" id="59149940"/>
<accession>A0A7L9FHF9</accession>
<proteinExistence type="predicted"/>
<dbReference type="Proteomes" id="UP000594121">
    <property type="component" value="Chromosome"/>
</dbReference>
<dbReference type="GO" id="GO:0005524">
    <property type="term" value="F:ATP binding"/>
    <property type="evidence" value="ECO:0007669"/>
    <property type="project" value="UniProtKB-KW"/>
</dbReference>
<protein>
    <submittedName>
        <fullName evidence="1">ATP-binding protein</fullName>
    </submittedName>
</protein>
<gene>
    <name evidence="1" type="ORF">IG193_08550</name>
</gene>
<evidence type="ECO:0000313" key="2">
    <source>
        <dbReference type="Proteomes" id="UP000594121"/>
    </source>
</evidence>
<organism evidence="1 2">
    <name type="scientific">Infirmifilum lucidum</name>
    <dbReference type="NCBI Taxonomy" id="2776706"/>
    <lineage>
        <taxon>Archaea</taxon>
        <taxon>Thermoproteota</taxon>
        <taxon>Thermoprotei</taxon>
        <taxon>Thermofilales</taxon>
        <taxon>Thermofilaceae</taxon>
        <taxon>Infirmifilum</taxon>
    </lineage>
</organism>